<name>A0ACB8LAF5_CITSI</name>
<evidence type="ECO:0000313" key="2">
    <source>
        <dbReference type="Proteomes" id="UP000829398"/>
    </source>
</evidence>
<sequence length="382" mass="44329">MVNPKVEKFRKEGFNKELEGKLDRMFMNITTTGNKAWTPSGIIPVDDYENFNNDTIFLVEENSDSNKDMQVQYIYQGAKEKKDEKVVGLNSTQAKQIKKEKKVDHVGRKVGGATKISQQIECLVEIVENRSSTLINLQKEMNGCSFVYNMYMLDDDQEFDSIISTFMIAIDYYYYYRTYIHKQPCMNFLETCNVWLMQILKGNETRCQRMFKMEKDVFFRLCNELEINYGIKGSKRVSTAEVLGMFLHTIGYGVGNRSAQERSQHFGETTSKYFGEAVDAICHLFFKDIPEEILRDFRHMPHFKDCIGTIDGTYVHVSIPPEDQIPYIGRKGIPTQNIMAACNFDMHTHDTRIFLSTKRNPTVNFPKLPKGKYYLVDAGYHK</sequence>
<comment type="caution">
    <text evidence="1">The sequence shown here is derived from an EMBL/GenBank/DDBJ whole genome shotgun (WGS) entry which is preliminary data.</text>
</comment>
<proteinExistence type="predicted"/>
<organism evidence="1 2">
    <name type="scientific">Citrus sinensis</name>
    <name type="common">Sweet orange</name>
    <name type="synonym">Citrus aurantium var. sinensis</name>
    <dbReference type="NCBI Taxonomy" id="2711"/>
    <lineage>
        <taxon>Eukaryota</taxon>
        <taxon>Viridiplantae</taxon>
        <taxon>Streptophyta</taxon>
        <taxon>Embryophyta</taxon>
        <taxon>Tracheophyta</taxon>
        <taxon>Spermatophyta</taxon>
        <taxon>Magnoliopsida</taxon>
        <taxon>eudicotyledons</taxon>
        <taxon>Gunneridae</taxon>
        <taxon>Pentapetalae</taxon>
        <taxon>rosids</taxon>
        <taxon>malvids</taxon>
        <taxon>Sapindales</taxon>
        <taxon>Rutaceae</taxon>
        <taxon>Aurantioideae</taxon>
        <taxon>Citrus</taxon>
    </lineage>
</organism>
<evidence type="ECO:0000313" key="1">
    <source>
        <dbReference type="EMBL" id="KAH9770233.1"/>
    </source>
</evidence>
<accession>A0ACB8LAF5</accession>
<protein>
    <submittedName>
        <fullName evidence="1">DDE Tnp4 domain-containing protein</fullName>
    </submittedName>
</protein>
<gene>
    <name evidence="1" type="ORF">KPL71_012308</name>
</gene>
<dbReference type="EMBL" id="CM039173">
    <property type="protein sequence ID" value="KAH9770233.1"/>
    <property type="molecule type" value="Genomic_DNA"/>
</dbReference>
<keyword evidence="2" id="KW-1185">Reference proteome</keyword>
<dbReference type="Proteomes" id="UP000829398">
    <property type="component" value="Chromosome 4"/>
</dbReference>
<reference evidence="2" key="1">
    <citation type="journal article" date="2023" name="Hortic. Res.">
        <title>A chromosome-level phased genome enabling allele-level studies in sweet orange: a case study on citrus Huanglongbing tolerance.</title>
        <authorList>
            <person name="Wu B."/>
            <person name="Yu Q."/>
            <person name="Deng Z."/>
            <person name="Duan Y."/>
            <person name="Luo F."/>
            <person name="Gmitter F. Jr."/>
        </authorList>
    </citation>
    <scope>NUCLEOTIDE SEQUENCE [LARGE SCALE GENOMIC DNA]</scope>
    <source>
        <strain evidence="2">cv. Valencia</strain>
    </source>
</reference>